<keyword evidence="3" id="KW-0547">Nucleotide-binding</keyword>
<dbReference type="InterPro" id="IPR031314">
    <property type="entry name" value="DNK_dom"/>
</dbReference>
<evidence type="ECO:0000256" key="3">
    <source>
        <dbReference type="PIRSR" id="PIRSR000705-3"/>
    </source>
</evidence>
<dbReference type="InterPro" id="IPR050566">
    <property type="entry name" value="Deoxyribonucleoside_kinase"/>
</dbReference>
<dbReference type="CDD" id="cd01673">
    <property type="entry name" value="dNK"/>
    <property type="match status" value="1"/>
</dbReference>
<organism evidence="5 6">
    <name type="scientific">Ignelater luminosus</name>
    <name type="common">Cucubano</name>
    <name type="synonym">Pyrophorus luminosus</name>
    <dbReference type="NCBI Taxonomy" id="2038154"/>
    <lineage>
        <taxon>Eukaryota</taxon>
        <taxon>Metazoa</taxon>
        <taxon>Ecdysozoa</taxon>
        <taxon>Arthropoda</taxon>
        <taxon>Hexapoda</taxon>
        <taxon>Insecta</taxon>
        <taxon>Pterygota</taxon>
        <taxon>Neoptera</taxon>
        <taxon>Endopterygota</taxon>
        <taxon>Coleoptera</taxon>
        <taxon>Polyphaga</taxon>
        <taxon>Elateriformia</taxon>
        <taxon>Elateroidea</taxon>
        <taxon>Elateridae</taxon>
        <taxon>Agrypninae</taxon>
        <taxon>Pyrophorini</taxon>
        <taxon>Ignelater</taxon>
    </lineage>
</organism>
<feature type="active site" description="Proton acceptor" evidence="2">
    <location>
        <position position="105"/>
    </location>
</feature>
<sequence>MASLVKMADTLTSAIKSNIAKPFTVIVEGNIGSGKTTFINHFKKYDNVCVLAEPVDLWRNCAGHNLLSYMYQDKARWGFTFQSYVQLTMLKLHTLETTHPVKLMERSIFSARYCFVEKMLRDGILPSPSGSVLNEWFKWVIAKSNVSVDLIIYLRTSPEIVYQRMLARNREEEKSVPLTFLKELHEMHEEWLYTKTSFSCPAPVITLNGDLDKSVIIDEYKKYESHILNKAPVEVRI</sequence>
<evidence type="ECO:0000259" key="4">
    <source>
        <dbReference type="Pfam" id="PF01712"/>
    </source>
</evidence>
<dbReference type="FunFam" id="3.40.50.300:FF:001571">
    <property type="entry name" value="Deoxynucleoside kinase"/>
    <property type="match status" value="1"/>
</dbReference>
<dbReference type="PANTHER" id="PTHR10513">
    <property type="entry name" value="DEOXYNUCLEOSIDE KINASE"/>
    <property type="match status" value="1"/>
</dbReference>
<name>A0A8K0C8Y8_IGNLU</name>
<dbReference type="GO" id="GO:0005524">
    <property type="term" value="F:ATP binding"/>
    <property type="evidence" value="ECO:0007669"/>
    <property type="project" value="UniProtKB-KW"/>
</dbReference>
<dbReference type="InterPro" id="IPR002624">
    <property type="entry name" value="DCK/DGK"/>
</dbReference>
<comment type="caution">
    <text evidence="5">The sequence shown here is derived from an EMBL/GenBank/DDBJ whole genome shotgun (WGS) entry which is preliminary data.</text>
</comment>
<keyword evidence="3" id="KW-0067">ATP-binding</keyword>
<dbReference type="Gene3D" id="3.40.50.300">
    <property type="entry name" value="P-loop containing nucleotide triphosphate hydrolases"/>
    <property type="match status" value="1"/>
</dbReference>
<dbReference type="InterPro" id="IPR027417">
    <property type="entry name" value="P-loop_NTPase"/>
</dbReference>
<evidence type="ECO:0000313" key="5">
    <source>
        <dbReference type="EMBL" id="KAF2882834.1"/>
    </source>
</evidence>
<evidence type="ECO:0000256" key="2">
    <source>
        <dbReference type="PIRSR" id="PIRSR000705-1"/>
    </source>
</evidence>
<dbReference type="PIRSF" id="PIRSF000705">
    <property type="entry name" value="DNK"/>
    <property type="match status" value="1"/>
</dbReference>
<evidence type="ECO:0000313" key="6">
    <source>
        <dbReference type="Proteomes" id="UP000801492"/>
    </source>
</evidence>
<protein>
    <recommendedName>
        <fullName evidence="4">Deoxynucleoside kinase domain-containing protein</fullName>
    </recommendedName>
</protein>
<feature type="domain" description="Deoxynucleoside kinase" evidence="4">
    <location>
        <begin position="26"/>
        <end position="211"/>
    </location>
</feature>
<dbReference type="AlphaFoldDB" id="A0A8K0C8Y8"/>
<dbReference type="SUPFAM" id="SSF52540">
    <property type="entry name" value="P-loop containing nucleoside triphosphate hydrolases"/>
    <property type="match status" value="1"/>
</dbReference>
<keyword evidence="6" id="KW-1185">Reference proteome</keyword>
<proteinExistence type="inferred from homology"/>
<dbReference type="EMBL" id="VTPC01090587">
    <property type="protein sequence ID" value="KAF2882834.1"/>
    <property type="molecule type" value="Genomic_DNA"/>
</dbReference>
<evidence type="ECO:0000256" key="1">
    <source>
        <dbReference type="ARBA" id="ARBA00007420"/>
    </source>
</evidence>
<dbReference type="Pfam" id="PF01712">
    <property type="entry name" value="dNK"/>
    <property type="match status" value="1"/>
</dbReference>
<gene>
    <name evidence="5" type="ORF">ILUMI_23346</name>
</gene>
<accession>A0A8K0C8Y8</accession>
<dbReference type="OrthoDB" id="567086at2759"/>
<dbReference type="PANTHER" id="PTHR10513:SF24">
    <property type="entry name" value="THYMIDINE KINASE 2, MITOCHONDRIAL"/>
    <property type="match status" value="1"/>
</dbReference>
<dbReference type="Proteomes" id="UP000801492">
    <property type="component" value="Unassembled WGS sequence"/>
</dbReference>
<feature type="binding site" evidence="3">
    <location>
        <begin position="164"/>
        <end position="168"/>
    </location>
    <ligand>
        <name>ATP</name>
        <dbReference type="ChEBI" id="CHEBI:30616"/>
    </ligand>
</feature>
<dbReference type="GO" id="GO:0019136">
    <property type="term" value="F:deoxynucleoside kinase activity"/>
    <property type="evidence" value="ECO:0007669"/>
    <property type="project" value="InterPro"/>
</dbReference>
<feature type="binding site" evidence="3">
    <location>
        <begin position="29"/>
        <end position="37"/>
    </location>
    <ligand>
        <name>ATP</name>
        <dbReference type="ChEBI" id="CHEBI:30616"/>
    </ligand>
</feature>
<dbReference type="GO" id="GO:0005739">
    <property type="term" value="C:mitochondrion"/>
    <property type="evidence" value="ECO:0007669"/>
    <property type="project" value="TreeGrafter"/>
</dbReference>
<comment type="similarity">
    <text evidence="1">Belongs to the DCK/DGK family.</text>
</comment>
<reference evidence="5" key="1">
    <citation type="submission" date="2019-08" db="EMBL/GenBank/DDBJ databases">
        <title>The genome of the North American firefly Photinus pyralis.</title>
        <authorList>
            <consortium name="Photinus pyralis genome working group"/>
            <person name="Fallon T.R."/>
            <person name="Sander Lower S.E."/>
            <person name="Weng J.-K."/>
        </authorList>
    </citation>
    <scope>NUCLEOTIDE SEQUENCE</scope>
    <source>
        <strain evidence="5">TRF0915ILg1</strain>
        <tissue evidence="5">Whole body</tissue>
    </source>
</reference>